<keyword evidence="3" id="KW-1185">Reference proteome</keyword>
<organism evidence="1 3">
    <name type="scientific">Didymodactylos carnosus</name>
    <dbReference type="NCBI Taxonomy" id="1234261"/>
    <lineage>
        <taxon>Eukaryota</taxon>
        <taxon>Metazoa</taxon>
        <taxon>Spiralia</taxon>
        <taxon>Gnathifera</taxon>
        <taxon>Rotifera</taxon>
        <taxon>Eurotatoria</taxon>
        <taxon>Bdelloidea</taxon>
        <taxon>Philodinida</taxon>
        <taxon>Philodinidae</taxon>
        <taxon>Didymodactylos</taxon>
    </lineage>
</organism>
<evidence type="ECO:0000313" key="3">
    <source>
        <dbReference type="Proteomes" id="UP000663829"/>
    </source>
</evidence>
<protein>
    <submittedName>
        <fullName evidence="1">Uncharacterized protein</fullName>
    </submittedName>
</protein>
<gene>
    <name evidence="1" type="ORF">GPM918_LOCUS45335</name>
    <name evidence="2" type="ORF">SRO942_LOCUS47741</name>
</gene>
<dbReference type="AlphaFoldDB" id="A0A816EM15"/>
<evidence type="ECO:0000313" key="2">
    <source>
        <dbReference type="EMBL" id="CAF4570307.1"/>
    </source>
</evidence>
<dbReference type="Proteomes" id="UP000681722">
    <property type="component" value="Unassembled WGS sequence"/>
</dbReference>
<proteinExistence type="predicted"/>
<evidence type="ECO:0000313" key="1">
    <source>
        <dbReference type="EMBL" id="CAF1647770.1"/>
    </source>
</evidence>
<dbReference type="EMBL" id="CAJOBC010120097">
    <property type="protein sequence ID" value="CAF4570307.1"/>
    <property type="molecule type" value="Genomic_DNA"/>
</dbReference>
<comment type="caution">
    <text evidence="1">The sequence shown here is derived from an EMBL/GenBank/DDBJ whole genome shotgun (WGS) entry which is preliminary data.</text>
</comment>
<sequence length="195" mass="20973">AVTRITQASDPIFGICSTSVGGDSQPASYGYGQCNYPPASTNVSDPSIPTDDESPMQILDSNFTTQYHNYGNNLETASSPNQGDTTGFYIIPSQTSTVLRAIQFGTARDFPEGDPLSITLEGSNSTNTTELILGRYWTLMYSGVTGLTTDPGRSVYGDLITLSNSTVPYNSYRVLITAQRGVSNGVQYSEVALYR</sequence>
<feature type="non-terminal residue" evidence="1">
    <location>
        <position position="1"/>
    </location>
</feature>
<reference evidence="1" key="1">
    <citation type="submission" date="2021-02" db="EMBL/GenBank/DDBJ databases">
        <authorList>
            <person name="Nowell W R."/>
        </authorList>
    </citation>
    <scope>NUCLEOTIDE SEQUENCE</scope>
</reference>
<dbReference type="EMBL" id="CAJNOQ010050079">
    <property type="protein sequence ID" value="CAF1647770.1"/>
    <property type="molecule type" value="Genomic_DNA"/>
</dbReference>
<accession>A0A816EM15</accession>
<dbReference type="Proteomes" id="UP000663829">
    <property type="component" value="Unassembled WGS sequence"/>
</dbReference>
<dbReference type="OrthoDB" id="10001117at2759"/>
<name>A0A816EM15_9BILA</name>